<dbReference type="PANTHER" id="PTHR43380:SF1">
    <property type="entry name" value="2-OXOISOVALERATE DEHYDROGENASE SUBUNIT ALPHA, MITOCHONDRIAL"/>
    <property type="match status" value="1"/>
</dbReference>
<evidence type="ECO:0000259" key="3">
    <source>
        <dbReference type="Pfam" id="PF00676"/>
    </source>
</evidence>
<dbReference type="CDD" id="cd02000">
    <property type="entry name" value="TPP_E1_PDC_ADC_BCADC"/>
    <property type="match status" value="1"/>
</dbReference>
<dbReference type="RefSeq" id="XP_021337179.1">
    <property type="nucleotide sequence ID" value="XM_021482451.1"/>
</dbReference>
<dbReference type="PANTHER" id="PTHR43380">
    <property type="entry name" value="2-OXOISOVALERATE DEHYDROGENASE SUBUNIT ALPHA, MITOCHONDRIAL"/>
    <property type="match status" value="1"/>
</dbReference>
<reference evidence="4 5" key="2">
    <citation type="journal article" date="2013" name="PLoS ONE">
        <title>Whole genome mapping and re-organization of the nuclear and mitochondrial genomes of Babesia microti isolates.</title>
        <authorList>
            <person name="Cornillot E."/>
            <person name="Dassouli A."/>
            <person name="Garg A."/>
            <person name="Pachikara N."/>
            <person name="Randazzo S."/>
            <person name="Depoix D."/>
            <person name="Carcy B."/>
            <person name="Delbecq S."/>
            <person name="Frutos R."/>
            <person name="Silva J.C."/>
            <person name="Sutton R."/>
            <person name="Krause P.J."/>
            <person name="Mamoun C.B."/>
        </authorList>
    </citation>
    <scope>NUCLEOTIDE SEQUENCE [LARGE SCALE GENOMIC DNA]</scope>
    <source>
        <strain evidence="4 5">RI</strain>
    </source>
</reference>
<dbReference type="GO" id="GO:0009083">
    <property type="term" value="P:branched-chain amino acid catabolic process"/>
    <property type="evidence" value="ECO:0007669"/>
    <property type="project" value="TreeGrafter"/>
</dbReference>
<comment type="cofactor">
    <cofactor evidence="2">
        <name>thiamine diphosphate</name>
        <dbReference type="ChEBI" id="CHEBI:58937"/>
    </cofactor>
</comment>
<keyword evidence="2" id="KW-0786">Thiamine pyrophosphate</keyword>
<dbReference type="InterPro" id="IPR050771">
    <property type="entry name" value="Alpha-ketoacid_DH_E1_comp"/>
</dbReference>
<accession>I7IH86</accession>
<sequence>MCSILSKFLKSSLNIDLLVANHSQIRSFTVKPYVKGLRRAEFTNELNVIRDSQVIPIYRILDTNGKLENGHTCPFDLHKVVEYYKDMIRLSICDNIFYNIQRQGRISFYIQNQGEEATQLGSGLALQQQDHIFGQYRELGVLYCKGFSMDDALAQLFGTAGDECKGRQMPISYCKRQSNIHAICTPLTSQLPHASGAGYAFAIQNMDAVAVTYFGEGAASEGDFHAALNFAATYKSQTMFMCRNNGYAISTPVHDQYAGDGIAIRGVAYGMPTIRVDGNDLFACYLATKACREICVNEKTPVCMEFMTYRLGHHSTSDESSQYRGAGELEVWGSTGVNPIIRLKLFLESQGLWDDDKDKELRKKEKSMILEKIRHHEKMKSVDIIPGIFDDVYSYEPWHIKEQREELANHLAKHSSKYNMEKFEKIQ</sequence>
<evidence type="ECO:0000313" key="4">
    <source>
        <dbReference type="EMBL" id="CCF75377.2"/>
    </source>
</evidence>
<gene>
    <name evidence="4" type="ORF">BmR1_04g05895</name>
</gene>
<dbReference type="AlphaFoldDB" id="I7IH86"/>
<comment type="similarity">
    <text evidence="2">Belongs to the BCKDHA family.</text>
</comment>
<keyword evidence="1 2" id="KW-0560">Oxidoreductase</keyword>
<dbReference type="SUPFAM" id="SSF52518">
    <property type="entry name" value="Thiamin diphosphate-binding fold (THDP-binding)"/>
    <property type="match status" value="1"/>
</dbReference>
<dbReference type="EC" id="1.2.4.4" evidence="2"/>
<keyword evidence="5" id="KW-1185">Reference proteome</keyword>
<dbReference type="OrthoDB" id="3845at2759"/>
<organism evidence="4 5">
    <name type="scientific">Babesia microti (strain RI)</name>
    <dbReference type="NCBI Taxonomy" id="1133968"/>
    <lineage>
        <taxon>Eukaryota</taxon>
        <taxon>Sar</taxon>
        <taxon>Alveolata</taxon>
        <taxon>Apicomplexa</taxon>
        <taxon>Aconoidasida</taxon>
        <taxon>Piroplasmida</taxon>
        <taxon>Babesiidae</taxon>
        <taxon>Babesia</taxon>
    </lineage>
</organism>
<protein>
    <recommendedName>
        <fullName evidence="2">2-oxoisovalerate dehydrogenase subunit alpha</fullName>
        <ecNumber evidence="2">1.2.4.4</ecNumber>
    </recommendedName>
    <alternativeName>
        <fullName evidence="2">Branched-chain alpha-keto acid dehydrogenase E1 component alpha chain</fullName>
    </alternativeName>
</protein>
<dbReference type="InterPro" id="IPR001017">
    <property type="entry name" value="DH_E1"/>
</dbReference>
<dbReference type="Gene3D" id="3.40.50.970">
    <property type="match status" value="1"/>
</dbReference>
<evidence type="ECO:0000256" key="2">
    <source>
        <dbReference type="RuleBase" id="RU365014"/>
    </source>
</evidence>
<dbReference type="KEGG" id="bmic:BmR1_04g05895"/>
<proteinExistence type="inferred from homology"/>
<dbReference type="FunFam" id="3.40.50.970:FF:000108">
    <property type="entry name" value="2-oxoisovalerate dehydrogenase subunit alpha"/>
    <property type="match status" value="1"/>
</dbReference>
<dbReference type="Proteomes" id="UP000002899">
    <property type="component" value="Chromosome IV"/>
</dbReference>
<dbReference type="GeneID" id="24425824"/>
<reference evidence="4 5" key="3">
    <citation type="journal article" date="2016" name="Sci. Rep.">
        <title>Genome-wide diversity and gene expression profiling of Babesia microti isolates identify polymorphic genes that mediate host-pathogen interactions.</title>
        <authorList>
            <person name="Silva J.C."/>
            <person name="Cornillot E."/>
            <person name="McCracken C."/>
            <person name="Usmani-Brown S."/>
            <person name="Dwivedi A."/>
            <person name="Ifeonu O.O."/>
            <person name="Crabtree J."/>
            <person name="Gotia H.T."/>
            <person name="Virji A.Z."/>
            <person name="Reynes C."/>
            <person name="Colinge J."/>
            <person name="Kumar V."/>
            <person name="Lawres L."/>
            <person name="Pazzi J.E."/>
            <person name="Pablo J.V."/>
            <person name="Hung C."/>
            <person name="Brancato J."/>
            <person name="Kumari P."/>
            <person name="Orvis J."/>
            <person name="Tretina K."/>
            <person name="Chibucos M."/>
            <person name="Ott S."/>
            <person name="Sadzewicz L."/>
            <person name="Sengamalay N."/>
            <person name="Shetty A.C."/>
            <person name="Su Q."/>
            <person name="Tallon L."/>
            <person name="Fraser C.M."/>
            <person name="Frutos R."/>
            <person name="Molina D.M."/>
            <person name="Krause P.J."/>
            <person name="Ben Mamoun C."/>
        </authorList>
    </citation>
    <scope>NUCLEOTIDE SEQUENCE [LARGE SCALE GENOMIC DNA]</scope>
    <source>
        <strain evidence="4 5">RI</strain>
    </source>
</reference>
<dbReference type="GO" id="GO:0003863">
    <property type="term" value="F:branched-chain 2-oxo acid dehydrogenase activity"/>
    <property type="evidence" value="ECO:0007669"/>
    <property type="project" value="UniProtKB-EC"/>
</dbReference>
<dbReference type="InterPro" id="IPR029061">
    <property type="entry name" value="THDP-binding"/>
</dbReference>
<evidence type="ECO:0000256" key="1">
    <source>
        <dbReference type="ARBA" id="ARBA00023002"/>
    </source>
</evidence>
<comment type="function">
    <text evidence="2">The branched-chain alpha-keto dehydrogenase complex catalyzes the overall conversion of alpha-keto acids to acyl-CoA and CO(2). It contains multiple copies of three enzymatic components: branched-chain alpha-keto acid decarboxylase (E1), lipoamide acyltransferase (E2) and lipoamide dehydrogenase (E3).</text>
</comment>
<dbReference type="VEuPathDB" id="PiroplasmaDB:BmR1_04g05895"/>
<dbReference type="EMBL" id="LN871599">
    <property type="protein sequence ID" value="CCF75377.2"/>
    <property type="molecule type" value="Genomic_DNA"/>
</dbReference>
<evidence type="ECO:0000313" key="5">
    <source>
        <dbReference type="Proteomes" id="UP000002899"/>
    </source>
</evidence>
<comment type="catalytic activity">
    <reaction evidence="2">
        <text>N(6)-[(R)-lipoyl]-L-lysyl-[protein] + 3-methyl-2-oxobutanoate + H(+) = N(6)-[(R)-S(8)-2-methylpropanoyldihydrolipoyl]-L-lysyl-[protein] + CO2</text>
        <dbReference type="Rhea" id="RHEA:13457"/>
        <dbReference type="Rhea" id="RHEA-COMP:10474"/>
        <dbReference type="Rhea" id="RHEA-COMP:10497"/>
        <dbReference type="ChEBI" id="CHEBI:11851"/>
        <dbReference type="ChEBI" id="CHEBI:15378"/>
        <dbReference type="ChEBI" id="CHEBI:16526"/>
        <dbReference type="ChEBI" id="CHEBI:83099"/>
        <dbReference type="ChEBI" id="CHEBI:83142"/>
        <dbReference type="EC" id="1.2.4.4"/>
    </reaction>
</comment>
<dbReference type="Pfam" id="PF00676">
    <property type="entry name" value="E1_dh"/>
    <property type="match status" value="1"/>
</dbReference>
<name>I7IH86_BABMR</name>
<reference evidence="4 5" key="1">
    <citation type="journal article" date="2012" name="Nucleic Acids Res.">
        <title>Sequencing of the smallest Apicomplexan genome from the human pathogen Babesia microti.</title>
        <authorList>
            <person name="Cornillot E."/>
            <person name="Hadj-Kaddour K."/>
            <person name="Dassouli A."/>
            <person name="Noel B."/>
            <person name="Ranwez V."/>
            <person name="Vacherie B."/>
            <person name="Augagneur Y."/>
            <person name="Bres V."/>
            <person name="Duclos A."/>
            <person name="Randazzo S."/>
            <person name="Carcy B."/>
            <person name="Debierre-Grockiego F."/>
            <person name="Delbecq S."/>
            <person name="Moubri-Menage K."/>
            <person name="Shams-Eldin H."/>
            <person name="Usmani-Brown S."/>
            <person name="Bringaud F."/>
            <person name="Wincker P."/>
            <person name="Vivares C.P."/>
            <person name="Schwarz R.T."/>
            <person name="Schetters T.P."/>
            <person name="Krause P.J."/>
            <person name="Gorenflot A."/>
            <person name="Berry V."/>
            <person name="Barbe V."/>
            <person name="Ben Mamoun C."/>
        </authorList>
    </citation>
    <scope>NUCLEOTIDE SEQUENCE [LARGE SCALE GENOMIC DNA]</scope>
    <source>
        <strain evidence="4 5">RI</strain>
    </source>
</reference>
<feature type="domain" description="Dehydrogenase E1 component" evidence="3">
    <location>
        <begin position="87"/>
        <end position="380"/>
    </location>
</feature>